<proteinExistence type="predicted"/>
<sequence length="442" mass="51225">MTPIAKKSIKRRSTRKRTTRPLKRYSRRRYYKRRYYPRRRYYARSARLSSQPNVVVLKNKLVCSIVEFQTLPQRDNLPKVVYMADNRMESANKISNVTEENAATFSALSTMFFKVQSVDTANSVLPTEQYGEYPPSFIAWNPWIDADLLGNLWNSYTAMYEYWKFTGVKVKWIPKVKTSVAIPFMPNGLIQQNRVTTGTWNASTGGVNLTTKNESTDYSQILTRQDATGVSYHPQVTFNMHVLFEKDNYESYPLPTNPNSVDETLMCKDTRYKYKTFDYGPTKPKTYKVYDMTKPFKFYVKPYLQTTMSEITNDLLQPQTGLTINGQTKTLDTQINKKKRMNYIKFDGTSTVPYSTPTTSTNLAMYQASIQDSFYFDPILFGYFFTANGIYVYDKLTTARAYPPRGDSTSWNGYSLLTSPVISGMGQFEITFYTKFKQLKNK</sequence>
<evidence type="ECO:0000256" key="1">
    <source>
        <dbReference type="SAM" id="MobiDB-lite"/>
    </source>
</evidence>
<keyword evidence="3" id="KW-1185">Reference proteome</keyword>
<dbReference type="Proteomes" id="UP001628156">
    <property type="component" value="Unassembled WGS sequence"/>
</dbReference>
<evidence type="ECO:0008006" key="4">
    <source>
        <dbReference type="Google" id="ProtNLM"/>
    </source>
</evidence>
<accession>A0ABQ0D838</accession>
<dbReference type="EMBL" id="BAAFRS010000011">
    <property type="protein sequence ID" value="GAB1219019.1"/>
    <property type="molecule type" value="Genomic_DNA"/>
</dbReference>
<evidence type="ECO:0000313" key="3">
    <source>
        <dbReference type="Proteomes" id="UP001628156"/>
    </source>
</evidence>
<organism evidence="2 3">
    <name type="scientific">Entamoeba nuttalli</name>
    <dbReference type="NCBI Taxonomy" id="412467"/>
    <lineage>
        <taxon>Eukaryota</taxon>
        <taxon>Amoebozoa</taxon>
        <taxon>Evosea</taxon>
        <taxon>Archamoebae</taxon>
        <taxon>Mastigamoebida</taxon>
        <taxon>Entamoebidae</taxon>
        <taxon>Entamoeba</taxon>
    </lineage>
</organism>
<name>A0ABQ0D838_9EUKA</name>
<feature type="region of interest" description="Disordered" evidence="1">
    <location>
        <begin position="1"/>
        <end position="23"/>
    </location>
</feature>
<evidence type="ECO:0000313" key="2">
    <source>
        <dbReference type="EMBL" id="GAB1219019.1"/>
    </source>
</evidence>
<reference evidence="2 3" key="1">
    <citation type="journal article" date="2019" name="PLoS Negl. Trop. Dis.">
        <title>Whole genome sequencing of Entamoeba nuttalli reveals mammalian host-related molecular signatures and a novel octapeptide-repeat surface protein.</title>
        <authorList>
            <person name="Tanaka M."/>
            <person name="Makiuchi T."/>
            <person name="Komiyama T."/>
            <person name="Shiina T."/>
            <person name="Osaki K."/>
            <person name="Tachibana H."/>
        </authorList>
    </citation>
    <scope>NUCLEOTIDE SEQUENCE [LARGE SCALE GENOMIC DNA]</scope>
    <source>
        <strain evidence="2 3">P19-061405</strain>
    </source>
</reference>
<comment type="caution">
    <text evidence="2">The sequence shown here is derived from an EMBL/GenBank/DDBJ whole genome shotgun (WGS) entry which is preliminary data.</text>
</comment>
<feature type="compositionally biased region" description="Basic residues" evidence="1">
    <location>
        <begin position="7"/>
        <end position="23"/>
    </location>
</feature>
<protein>
    <recommendedName>
        <fullName evidence="4">Capsid protein</fullName>
    </recommendedName>
</protein>
<gene>
    <name evidence="2" type="ORF">ENUP19_0011G0019</name>
</gene>